<keyword evidence="2" id="KW-1185">Reference proteome</keyword>
<dbReference type="STRING" id="638302.HMPREF0908_0350"/>
<dbReference type="HOGENOM" id="CLU_198111_0_0_9"/>
<dbReference type="AlphaFoldDB" id="C4V1F6"/>
<sequence length="59" mass="6705">MATIHEMDSLHLASAEFGRVDVFLTTDTKLIRACRNTVTRMRVMNPVSYLAEVIEDDGY</sequence>
<name>C4V1F6_9FIRM</name>
<accession>C4V1F6</accession>
<protein>
    <recommendedName>
        <fullName evidence="3">PIN domain-containing protein</fullName>
    </recommendedName>
</protein>
<evidence type="ECO:0000313" key="1">
    <source>
        <dbReference type="EMBL" id="EEQ49282.1"/>
    </source>
</evidence>
<organism evidence="1 2">
    <name type="scientific">Selenomonas flueggei ATCC 43531</name>
    <dbReference type="NCBI Taxonomy" id="638302"/>
    <lineage>
        <taxon>Bacteria</taxon>
        <taxon>Bacillati</taxon>
        <taxon>Bacillota</taxon>
        <taxon>Negativicutes</taxon>
        <taxon>Selenomonadales</taxon>
        <taxon>Selenomonadaceae</taxon>
        <taxon>Selenomonas</taxon>
    </lineage>
</organism>
<evidence type="ECO:0000313" key="2">
    <source>
        <dbReference type="Proteomes" id="UP000005309"/>
    </source>
</evidence>
<dbReference type="OrthoDB" id="5624224at2"/>
<reference evidence="1 2" key="1">
    <citation type="submission" date="2009-04" db="EMBL/GenBank/DDBJ databases">
        <authorList>
            <person name="Qin X."/>
            <person name="Bachman B."/>
            <person name="Battles P."/>
            <person name="Bell A."/>
            <person name="Bess C."/>
            <person name="Bickham C."/>
            <person name="Chaboub L."/>
            <person name="Chen D."/>
            <person name="Coyle M."/>
            <person name="Deiros D.R."/>
            <person name="Dinh H."/>
            <person name="Forbes L."/>
            <person name="Fowler G."/>
            <person name="Francisco L."/>
            <person name="Fu Q."/>
            <person name="Gubbala S."/>
            <person name="Hale W."/>
            <person name="Han Y."/>
            <person name="Hemphill L."/>
            <person name="Highlander S.K."/>
            <person name="Hirani K."/>
            <person name="Hogues M."/>
            <person name="Jackson L."/>
            <person name="Jakkamsetti A."/>
            <person name="Javaid M."/>
            <person name="Jiang H."/>
            <person name="Korchina V."/>
            <person name="Kovar C."/>
            <person name="Lara F."/>
            <person name="Lee S."/>
            <person name="Mata R."/>
            <person name="Mathew T."/>
            <person name="Moen C."/>
            <person name="Morales K."/>
            <person name="Munidasa M."/>
            <person name="Nazareth L."/>
            <person name="Ngo R."/>
            <person name="Nguyen L."/>
            <person name="Okwuonu G."/>
            <person name="Ongeri F."/>
            <person name="Patil S."/>
            <person name="Petrosino J."/>
            <person name="Pham C."/>
            <person name="Pham P."/>
            <person name="Pu L.-L."/>
            <person name="Puazo M."/>
            <person name="Raj R."/>
            <person name="Reid J."/>
            <person name="Rouhana J."/>
            <person name="Saada N."/>
            <person name="Shang Y."/>
            <person name="Simmons D."/>
            <person name="Thornton R."/>
            <person name="Warren J."/>
            <person name="Weissenberger G."/>
            <person name="Zhang J."/>
            <person name="Zhang L."/>
            <person name="Zhou C."/>
            <person name="Zhu D."/>
            <person name="Muzny D."/>
            <person name="Worley K."/>
            <person name="Gibbs R."/>
        </authorList>
    </citation>
    <scope>NUCLEOTIDE SEQUENCE [LARGE SCALE GENOMIC DNA]</scope>
    <source>
        <strain evidence="1 2">ATCC 43531</strain>
    </source>
</reference>
<dbReference type="Proteomes" id="UP000005309">
    <property type="component" value="Unassembled WGS sequence"/>
</dbReference>
<proteinExistence type="predicted"/>
<dbReference type="EMBL" id="ACLA01000005">
    <property type="protein sequence ID" value="EEQ49282.1"/>
    <property type="molecule type" value="Genomic_DNA"/>
</dbReference>
<evidence type="ECO:0008006" key="3">
    <source>
        <dbReference type="Google" id="ProtNLM"/>
    </source>
</evidence>
<dbReference type="RefSeq" id="WP_006690614.1">
    <property type="nucleotide sequence ID" value="NZ_GG694007.1"/>
</dbReference>
<comment type="caution">
    <text evidence="1">The sequence shown here is derived from an EMBL/GenBank/DDBJ whole genome shotgun (WGS) entry which is preliminary data.</text>
</comment>
<gene>
    <name evidence="1" type="ORF">HMPREF0908_0350</name>
</gene>
<dbReference type="GeneID" id="32477912"/>